<evidence type="ECO:0000256" key="5">
    <source>
        <dbReference type="ARBA" id="ARBA00044942"/>
    </source>
</evidence>
<evidence type="ECO:0000313" key="11">
    <source>
        <dbReference type="Ensembl" id="ENSSSCP00015025234.1"/>
    </source>
</evidence>
<dbReference type="InterPro" id="IPR008331">
    <property type="entry name" value="Ferritin_DPS_dom"/>
</dbReference>
<dbReference type="InterPro" id="IPR012347">
    <property type="entry name" value="Ferritin-like"/>
</dbReference>
<evidence type="ECO:0000256" key="2">
    <source>
        <dbReference type="ARBA" id="ARBA00022434"/>
    </source>
</evidence>
<dbReference type="GO" id="GO:0006826">
    <property type="term" value="P:iron ion transport"/>
    <property type="evidence" value="ECO:0007669"/>
    <property type="project" value="InterPro"/>
</dbReference>
<evidence type="ECO:0000256" key="4">
    <source>
        <dbReference type="ARBA" id="ARBA00023004"/>
    </source>
</evidence>
<evidence type="ECO:0000256" key="9">
    <source>
        <dbReference type="RuleBase" id="RU361145"/>
    </source>
</evidence>
<evidence type="ECO:0000256" key="8">
    <source>
        <dbReference type="PIRSR" id="PIRSR601519-1"/>
    </source>
</evidence>
<dbReference type="GO" id="GO:0044754">
    <property type="term" value="C:autolysosome"/>
    <property type="evidence" value="ECO:0007669"/>
    <property type="project" value="UniProtKB-SubCell"/>
</dbReference>
<comment type="subunit">
    <text evidence="7">Oligomer of 24 subunits. There are two types of subunits: L (light) chain and H (heavy) chain. The major chain can be light or heavy, depending on the species and tissue type. The functional molecule forms a roughly spherical shell with a diameter of 12 nm and contains a central cavity into which the insoluble mineral iron core is deposited. Interacts with NCOA4.</text>
</comment>
<evidence type="ECO:0000259" key="10">
    <source>
        <dbReference type="PROSITE" id="PS50905"/>
    </source>
</evidence>
<evidence type="ECO:0000313" key="12">
    <source>
        <dbReference type="Proteomes" id="UP000694726"/>
    </source>
</evidence>
<sequence length="158" mass="18126">NFQICQNYSTEGEGHHLVNMYLWASFTYLSLGFYFKCEDVALEGTGHFFHKLAKEKCKNANHILFQDKQRPSQNESGKTQDAMEAAIFMKNLNQVLLDLHALGSARAAPYLCDFLKSHFSDEQVQLIKKRGDHLTNFRRPLAWEPPYATGVALKNKNK</sequence>
<dbReference type="Proteomes" id="UP000694726">
    <property type="component" value="Unplaced"/>
</dbReference>
<evidence type="ECO:0000256" key="7">
    <source>
        <dbReference type="ARBA" id="ARBA00047045"/>
    </source>
</evidence>
<dbReference type="PANTHER" id="PTHR11431:SF47">
    <property type="entry name" value="FERRITIN LIGHT CHAIN"/>
    <property type="match status" value="1"/>
</dbReference>
<dbReference type="PROSITE" id="PS50905">
    <property type="entry name" value="FERRITIN_LIKE"/>
    <property type="match status" value="1"/>
</dbReference>
<dbReference type="Ensembl" id="ENSSSCT00015062919.1">
    <property type="protein sequence ID" value="ENSSSCP00015025234.1"/>
    <property type="gene ID" value="ENSSSCG00015047217.1"/>
</dbReference>
<comment type="subcellular location">
    <subcellularLocation>
        <location evidence="5">Autolysosome</location>
    </subcellularLocation>
</comment>
<dbReference type="GO" id="GO:0006879">
    <property type="term" value="P:intracellular iron ion homeostasis"/>
    <property type="evidence" value="ECO:0007669"/>
    <property type="project" value="UniProtKB-KW"/>
</dbReference>
<dbReference type="InterPro" id="IPR009078">
    <property type="entry name" value="Ferritin-like_SF"/>
</dbReference>
<comment type="function">
    <text evidence="6">Stores iron in a soluble, non-toxic, readily available form. Important for iron homeostasis. Iron is taken up in the ferrous form and deposited as ferric hydroxides after oxidation. Also plays a role in delivery of iron to cells. Mediates iron uptake in capsule cells of the developing kidney. Delivery to lysosomes by the cargo receptor NCOA4 for autophagic degradation and release or iron.</text>
</comment>
<reference evidence="11" key="1">
    <citation type="submission" date="2025-08" db="UniProtKB">
        <authorList>
            <consortium name="Ensembl"/>
        </authorList>
    </citation>
    <scope>IDENTIFICATION</scope>
</reference>
<comment type="similarity">
    <text evidence="1 9">Belongs to the ferritin family.</text>
</comment>
<keyword evidence="4 8" id="KW-0408">Iron</keyword>
<dbReference type="SUPFAM" id="SSF47240">
    <property type="entry name" value="Ferritin-like"/>
    <property type="match status" value="1"/>
</dbReference>
<evidence type="ECO:0000256" key="3">
    <source>
        <dbReference type="ARBA" id="ARBA00022723"/>
    </source>
</evidence>
<keyword evidence="2 9" id="KW-0409">Iron storage</keyword>
<feature type="domain" description="Ferritin-like diiron" evidence="10">
    <location>
        <begin position="4"/>
        <end position="141"/>
    </location>
</feature>
<dbReference type="PANTHER" id="PTHR11431">
    <property type="entry name" value="FERRITIN"/>
    <property type="match status" value="1"/>
</dbReference>
<dbReference type="InterPro" id="IPR001519">
    <property type="entry name" value="Ferritin"/>
</dbReference>
<feature type="binding site" evidence="8">
    <location>
        <position position="123"/>
    </location>
    <ligand>
        <name>Fe cation</name>
        <dbReference type="ChEBI" id="CHEBI:24875"/>
        <label>1</label>
    </ligand>
</feature>
<evidence type="ECO:0000256" key="1">
    <source>
        <dbReference type="ARBA" id="ARBA00007513"/>
    </source>
</evidence>
<dbReference type="InterPro" id="IPR009040">
    <property type="entry name" value="Ferritin-like_diiron"/>
</dbReference>
<dbReference type="Gene3D" id="1.20.1260.10">
    <property type="match status" value="1"/>
</dbReference>
<dbReference type="AlphaFoldDB" id="A0A8D0P2A5"/>
<proteinExistence type="inferred from homology"/>
<protein>
    <recommendedName>
        <fullName evidence="9">Ferritin</fullName>
    </recommendedName>
</protein>
<organism evidence="11 12">
    <name type="scientific">Sus scrofa</name>
    <name type="common">Pig</name>
    <dbReference type="NCBI Taxonomy" id="9823"/>
    <lineage>
        <taxon>Eukaryota</taxon>
        <taxon>Metazoa</taxon>
        <taxon>Chordata</taxon>
        <taxon>Craniata</taxon>
        <taxon>Vertebrata</taxon>
        <taxon>Euteleostomi</taxon>
        <taxon>Mammalia</taxon>
        <taxon>Eutheria</taxon>
        <taxon>Laurasiatheria</taxon>
        <taxon>Artiodactyla</taxon>
        <taxon>Suina</taxon>
        <taxon>Suidae</taxon>
        <taxon>Sus</taxon>
    </lineage>
</organism>
<evidence type="ECO:0000256" key="6">
    <source>
        <dbReference type="ARBA" id="ARBA00045578"/>
    </source>
</evidence>
<dbReference type="GO" id="GO:0008199">
    <property type="term" value="F:ferric iron binding"/>
    <property type="evidence" value="ECO:0007669"/>
    <property type="project" value="InterPro"/>
</dbReference>
<dbReference type="Pfam" id="PF00210">
    <property type="entry name" value="Ferritin"/>
    <property type="match status" value="1"/>
</dbReference>
<keyword evidence="3 8" id="KW-0479">Metal-binding</keyword>
<name>A0A8D0P2A5_PIG</name>
<accession>A0A8D0P2A5</accession>